<gene>
    <name evidence="1" type="ORF">NUW54_g5725</name>
</gene>
<keyword evidence="2" id="KW-1185">Reference proteome</keyword>
<name>A0ACC1PVH7_9APHY</name>
<reference evidence="1" key="1">
    <citation type="submission" date="2022-08" db="EMBL/GenBank/DDBJ databases">
        <title>Genome Sequence of Pycnoporus sanguineus.</title>
        <authorList>
            <person name="Buettner E."/>
        </authorList>
    </citation>
    <scope>NUCLEOTIDE SEQUENCE</scope>
    <source>
        <strain evidence="1">CG-C14</strain>
    </source>
</reference>
<evidence type="ECO:0000313" key="1">
    <source>
        <dbReference type="EMBL" id="KAJ3002668.1"/>
    </source>
</evidence>
<dbReference type="Proteomes" id="UP001144978">
    <property type="component" value="Unassembled WGS sequence"/>
</dbReference>
<accession>A0ACC1PVH7</accession>
<proteinExistence type="predicted"/>
<comment type="caution">
    <text evidence="1">The sequence shown here is derived from an EMBL/GenBank/DDBJ whole genome shotgun (WGS) entry which is preliminary data.</text>
</comment>
<organism evidence="1 2">
    <name type="scientific">Trametes sanguinea</name>
    <dbReference type="NCBI Taxonomy" id="158606"/>
    <lineage>
        <taxon>Eukaryota</taxon>
        <taxon>Fungi</taxon>
        <taxon>Dikarya</taxon>
        <taxon>Basidiomycota</taxon>
        <taxon>Agaricomycotina</taxon>
        <taxon>Agaricomycetes</taxon>
        <taxon>Polyporales</taxon>
        <taxon>Polyporaceae</taxon>
        <taxon>Trametes</taxon>
    </lineage>
</organism>
<protein>
    <submittedName>
        <fullName evidence="1">Uncharacterized protein</fullName>
    </submittedName>
</protein>
<sequence>MSQLRVTSTALLCPSGGQRSLCPLSVSLQFLGHVSEAQRECAIPIQITVTMPSSLSQSLFPLISISSLPSTLADGVQHVAGRDRDILRRAIATMPITFLPISSDFDFRNSRSWATLADRVADWLIAVVADTRSPVWTWGREAFWITFVGAHPRFPDGEWPNWPCEIMLDGTFITYWMRRQQITCQVRALRDIDMWDIWLSELNEESGDIRRRISDGSSQINGRCHGLCAFDMSRRVFVQYRDADTDPMYGGNAVTHSR</sequence>
<dbReference type="EMBL" id="JANSHE010001443">
    <property type="protein sequence ID" value="KAJ3002668.1"/>
    <property type="molecule type" value="Genomic_DNA"/>
</dbReference>
<evidence type="ECO:0000313" key="2">
    <source>
        <dbReference type="Proteomes" id="UP001144978"/>
    </source>
</evidence>